<comment type="caution">
    <text evidence="2">The sequence shown here is derived from an EMBL/GenBank/DDBJ whole genome shotgun (WGS) entry which is preliminary data.</text>
</comment>
<dbReference type="Proteomes" id="UP000729357">
    <property type="component" value="Unassembled WGS sequence"/>
</dbReference>
<protein>
    <submittedName>
        <fullName evidence="2">Uncharacterized protein</fullName>
    </submittedName>
</protein>
<gene>
    <name evidence="2" type="ORF">KCU98_g20667</name>
</gene>
<evidence type="ECO:0000256" key="1">
    <source>
        <dbReference type="SAM" id="MobiDB-lite"/>
    </source>
</evidence>
<proteinExistence type="predicted"/>
<evidence type="ECO:0000313" key="2">
    <source>
        <dbReference type="EMBL" id="KAG9930580.1"/>
    </source>
</evidence>
<feature type="compositionally biased region" description="Low complexity" evidence="1">
    <location>
        <begin position="56"/>
        <end position="95"/>
    </location>
</feature>
<sequence length="202" mass="21496">MSFPSSNHTQNPSDNQSSQAQQSTSRASRPARRGLPPISTQAPSATNSPATRHILSRNSSASSTSSVLSPTQQQQQQQQRSISSGVTSTPTSATLPPAPQSAGRRFARASQQPQSVSASPISAQSSGAPSGQLTSLVITQLNILLSTLKDDKKWEIQAEKIQKLVDAHGMDVSTTYFRRLLQSNAPLIFSPNQNAQRSASDS</sequence>
<reference evidence="2" key="2">
    <citation type="submission" date="2021-08" db="EMBL/GenBank/DDBJ databases">
        <authorList>
            <person name="Gostincar C."/>
            <person name="Sun X."/>
            <person name="Song Z."/>
            <person name="Gunde-Cimerman N."/>
        </authorList>
    </citation>
    <scope>NUCLEOTIDE SEQUENCE</scope>
    <source>
        <strain evidence="2">EXF-9298</strain>
    </source>
</reference>
<feature type="compositionally biased region" description="Polar residues" evidence="1">
    <location>
        <begin position="1"/>
        <end position="15"/>
    </location>
</feature>
<reference evidence="2" key="1">
    <citation type="journal article" date="2021" name="J Fungi (Basel)">
        <title>Virulence traits and population genomics of the black yeast Aureobasidium melanogenum.</title>
        <authorList>
            <person name="Cernosa A."/>
            <person name="Sun X."/>
            <person name="Gostincar C."/>
            <person name="Fang C."/>
            <person name="Gunde-Cimerman N."/>
            <person name="Song Z."/>
        </authorList>
    </citation>
    <scope>NUCLEOTIDE SEQUENCE</scope>
    <source>
        <strain evidence="2">EXF-9298</strain>
    </source>
</reference>
<name>A0A9P8F2R0_AURME</name>
<accession>A0A9P8F2R0</accession>
<dbReference type="AlphaFoldDB" id="A0A9P8F2R0"/>
<dbReference type="EMBL" id="JAHFXS010006700">
    <property type="protein sequence ID" value="KAG9930580.1"/>
    <property type="molecule type" value="Genomic_DNA"/>
</dbReference>
<organism evidence="2 3">
    <name type="scientific">Aureobasidium melanogenum</name>
    <name type="common">Aureobasidium pullulans var. melanogenum</name>
    <dbReference type="NCBI Taxonomy" id="46634"/>
    <lineage>
        <taxon>Eukaryota</taxon>
        <taxon>Fungi</taxon>
        <taxon>Dikarya</taxon>
        <taxon>Ascomycota</taxon>
        <taxon>Pezizomycotina</taxon>
        <taxon>Dothideomycetes</taxon>
        <taxon>Dothideomycetidae</taxon>
        <taxon>Dothideales</taxon>
        <taxon>Saccotheciaceae</taxon>
        <taxon>Aureobasidium</taxon>
    </lineage>
</organism>
<keyword evidence="3" id="KW-1185">Reference proteome</keyword>
<evidence type="ECO:0000313" key="3">
    <source>
        <dbReference type="Proteomes" id="UP000729357"/>
    </source>
</evidence>
<feature type="compositionally biased region" description="Low complexity" evidence="1">
    <location>
        <begin position="108"/>
        <end position="130"/>
    </location>
</feature>
<feature type="region of interest" description="Disordered" evidence="1">
    <location>
        <begin position="1"/>
        <end position="130"/>
    </location>
</feature>
<feature type="non-terminal residue" evidence="2">
    <location>
        <position position="202"/>
    </location>
</feature>
<feature type="compositionally biased region" description="Polar residues" evidence="1">
    <location>
        <begin position="38"/>
        <end position="50"/>
    </location>
</feature>
<feature type="compositionally biased region" description="Low complexity" evidence="1">
    <location>
        <begin position="16"/>
        <end position="28"/>
    </location>
</feature>